<dbReference type="EMBL" id="CAJOBH010023372">
    <property type="protein sequence ID" value="CAF4234828.1"/>
    <property type="molecule type" value="Genomic_DNA"/>
</dbReference>
<protein>
    <submittedName>
        <fullName evidence="3">Uncharacterized protein</fullName>
    </submittedName>
</protein>
<evidence type="ECO:0000313" key="4">
    <source>
        <dbReference type="Proteomes" id="UP000681720"/>
    </source>
</evidence>
<feature type="region of interest" description="Disordered" evidence="1">
    <location>
        <begin position="47"/>
        <end position="82"/>
    </location>
</feature>
<feature type="non-terminal residue" evidence="3">
    <location>
        <position position="1"/>
    </location>
</feature>
<comment type="caution">
    <text evidence="3">The sequence shown here is derived from an EMBL/GenBank/DDBJ whole genome shotgun (WGS) entry which is preliminary data.</text>
</comment>
<evidence type="ECO:0000256" key="1">
    <source>
        <dbReference type="SAM" id="MobiDB-lite"/>
    </source>
</evidence>
<evidence type="ECO:0000313" key="2">
    <source>
        <dbReference type="EMBL" id="CAF4234828.1"/>
    </source>
</evidence>
<reference evidence="3" key="1">
    <citation type="submission" date="2021-02" db="EMBL/GenBank/DDBJ databases">
        <authorList>
            <person name="Nowell W R."/>
        </authorList>
    </citation>
    <scope>NUCLEOTIDE SEQUENCE</scope>
</reference>
<gene>
    <name evidence="2" type="ORF">BYL167_LOCUS24929</name>
    <name evidence="3" type="ORF">GIL414_LOCUS28271</name>
</gene>
<dbReference type="EMBL" id="CAJOBJ010047550">
    <property type="protein sequence ID" value="CAF4357977.1"/>
    <property type="molecule type" value="Genomic_DNA"/>
</dbReference>
<feature type="compositionally biased region" description="Low complexity" evidence="1">
    <location>
        <begin position="47"/>
        <end position="77"/>
    </location>
</feature>
<sequence>SSTSNSESINAKLEQNRVEQLRLIDDMKEMVLKTCVPALDHVRKQAATTTGNAQQQAMMATSGGTTPAPAGTTLAGANQNVNPMQQLSVRF</sequence>
<proteinExistence type="predicted"/>
<accession>A0A8S2URA6</accession>
<organism evidence="3 4">
    <name type="scientific">Rotaria magnacalcarata</name>
    <dbReference type="NCBI Taxonomy" id="392030"/>
    <lineage>
        <taxon>Eukaryota</taxon>
        <taxon>Metazoa</taxon>
        <taxon>Spiralia</taxon>
        <taxon>Gnathifera</taxon>
        <taxon>Rotifera</taxon>
        <taxon>Eurotatoria</taxon>
        <taxon>Bdelloidea</taxon>
        <taxon>Philodinida</taxon>
        <taxon>Philodinidae</taxon>
        <taxon>Rotaria</taxon>
    </lineage>
</organism>
<dbReference type="AlphaFoldDB" id="A0A8S2URA6"/>
<name>A0A8S2URA6_9BILA</name>
<evidence type="ECO:0000313" key="3">
    <source>
        <dbReference type="EMBL" id="CAF4357977.1"/>
    </source>
</evidence>
<dbReference type="Proteomes" id="UP000681967">
    <property type="component" value="Unassembled WGS sequence"/>
</dbReference>
<dbReference type="Proteomes" id="UP000681720">
    <property type="component" value="Unassembled WGS sequence"/>
</dbReference>